<dbReference type="PATRIC" id="fig|1125717.3.peg.1570"/>
<dbReference type="EC" id="2.5.1.-" evidence="2"/>
<feature type="binding site" evidence="2">
    <location>
        <position position="242"/>
    </location>
    <ligand>
        <name>Mg(2+)</name>
        <dbReference type="ChEBI" id="CHEBI:18420"/>
    </ligand>
</feature>
<reference evidence="4 5" key="1">
    <citation type="submission" date="2012-05" db="EMBL/GenBank/DDBJ databases">
        <authorList>
            <person name="Harkins D.M."/>
            <person name="Madupu R."/>
            <person name="Durkin A.S."/>
            <person name="Torralba M."/>
            <person name="Methe B."/>
            <person name="Sutton G.G."/>
            <person name="Nelson K.E."/>
        </authorList>
    </citation>
    <scope>NUCLEOTIDE SEQUENCE [LARGE SCALE GENOMIC DNA]</scope>
    <source>
        <strain evidence="4 5">F0490</strain>
    </source>
</reference>
<dbReference type="RefSeq" id="WP_005871613.1">
    <property type="nucleotide sequence ID" value="NZ_AKFS01000251.1"/>
</dbReference>
<dbReference type="GO" id="GO:0016094">
    <property type="term" value="P:polyprenol biosynthetic process"/>
    <property type="evidence" value="ECO:0007669"/>
    <property type="project" value="TreeGrafter"/>
</dbReference>
<evidence type="ECO:0000256" key="1">
    <source>
        <dbReference type="ARBA" id="ARBA00022679"/>
    </source>
</evidence>
<name>J1H1C9_9ACTO</name>
<dbReference type="EMBL" id="AKFS01000251">
    <property type="protein sequence ID" value="EJF39240.1"/>
    <property type="molecule type" value="Genomic_DNA"/>
</dbReference>
<dbReference type="CDD" id="cd00475">
    <property type="entry name" value="Cis_IPPS"/>
    <property type="match status" value="1"/>
</dbReference>
<dbReference type="NCBIfam" id="NF011404">
    <property type="entry name" value="PRK14829.1"/>
    <property type="match status" value="1"/>
</dbReference>
<dbReference type="GO" id="GO:0033850">
    <property type="term" value="F:Z-farnesyl diphosphate synthase activity"/>
    <property type="evidence" value="ECO:0007669"/>
    <property type="project" value="TreeGrafter"/>
</dbReference>
<comment type="similarity">
    <text evidence="2">Belongs to the UPP synthase family.</text>
</comment>
<accession>J1H1C9</accession>
<feature type="active site" evidence="2">
    <location>
        <position position="55"/>
    </location>
</feature>
<dbReference type="AlphaFoldDB" id="J1H1C9"/>
<gene>
    <name evidence="4" type="primary">uppS_2</name>
    <name evidence="4" type="ORF">HMPREF1317_1926</name>
</gene>
<dbReference type="InterPro" id="IPR001441">
    <property type="entry name" value="UPP_synth-like"/>
</dbReference>
<evidence type="ECO:0000313" key="5">
    <source>
        <dbReference type="Proteomes" id="UP000004578"/>
    </source>
</evidence>
<dbReference type="GO" id="GO:0005829">
    <property type="term" value="C:cytosol"/>
    <property type="evidence" value="ECO:0007669"/>
    <property type="project" value="TreeGrafter"/>
</dbReference>
<sequence length="282" mass="31290">MSEPTAPQRPGPRPTPMDRAPADPWAPLAGPGQWEAAAPVFAKGEVPAHVALVMDGNGRWANSRGLPRVEGHRAGEYALMDTIAGAIDAGVRYLSVYTFSTENWKRSPAEVSFIMNYASDVLERRTGQLREWGVHVRWSGRRPRLWKSVIRALEKADRATAHNTALDLVMCVNYGGRAEIADAARAIAQEAASGRLSPKGVTERSFARHLYLPDVPDVDLMIRTSGEQRVSNYLLWQLAYAEMMFVDTPWPAFDRGELWDCLLAYAGRERRFGGAVDRVRGS</sequence>
<feature type="region of interest" description="Disordered" evidence="3">
    <location>
        <begin position="1"/>
        <end position="29"/>
    </location>
</feature>
<feature type="binding site" evidence="2">
    <location>
        <begin position="229"/>
        <end position="231"/>
    </location>
    <ligand>
        <name>substrate</name>
    </ligand>
</feature>
<dbReference type="HAMAP" id="MF_01139">
    <property type="entry name" value="ISPT"/>
    <property type="match status" value="1"/>
</dbReference>
<comment type="subunit">
    <text evidence="2">Homodimer.</text>
</comment>
<comment type="cofactor">
    <cofactor evidence="2">
        <name>Mg(2+)</name>
        <dbReference type="ChEBI" id="CHEBI:18420"/>
    </cofactor>
    <text evidence="2">Binds 2 magnesium ions per subunit.</text>
</comment>
<dbReference type="InterPro" id="IPR036424">
    <property type="entry name" value="UPP_synth-like_sf"/>
</dbReference>
<dbReference type="Gene3D" id="3.40.1180.10">
    <property type="entry name" value="Decaprenyl diphosphate synthase-like"/>
    <property type="match status" value="1"/>
</dbReference>
<feature type="active site" description="Proton acceptor" evidence="2">
    <location>
        <position position="103"/>
    </location>
</feature>
<feature type="binding site" evidence="2">
    <location>
        <position position="68"/>
    </location>
    <ligand>
        <name>substrate</name>
    </ligand>
</feature>
<feature type="binding site" evidence="2">
    <location>
        <begin position="56"/>
        <end position="59"/>
    </location>
    <ligand>
        <name>substrate</name>
    </ligand>
</feature>
<feature type="binding site" evidence="2">
    <location>
        <begin position="100"/>
        <end position="102"/>
    </location>
    <ligand>
        <name>substrate</name>
    </ligand>
</feature>
<feature type="binding site" evidence="2">
    <location>
        <position position="223"/>
    </location>
    <ligand>
        <name>substrate</name>
    </ligand>
</feature>
<feature type="binding site" evidence="2">
    <location>
        <position position="72"/>
    </location>
    <ligand>
        <name>substrate</name>
    </ligand>
</feature>
<dbReference type="Pfam" id="PF01255">
    <property type="entry name" value="Prenyltransf"/>
    <property type="match status" value="1"/>
</dbReference>
<dbReference type="NCBIfam" id="TIGR00055">
    <property type="entry name" value="uppS"/>
    <property type="match status" value="1"/>
</dbReference>
<comment type="function">
    <text evidence="2">Catalyzes the condensation of isopentenyl diphosphate (IPP) with allylic pyrophosphates generating different type of terpenoids.</text>
</comment>
<dbReference type="InterPro" id="IPR018520">
    <property type="entry name" value="UPP_synth-like_CS"/>
</dbReference>
<dbReference type="SUPFAM" id="SSF64005">
    <property type="entry name" value="Undecaprenyl diphosphate synthase"/>
    <property type="match status" value="1"/>
</dbReference>
<evidence type="ECO:0000256" key="3">
    <source>
        <dbReference type="SAM" id="MobiDB-lite"/>
    </source>
</evidence>
<keyword evidence="2" id="KW-0479">Metal-binding</keyword>
<comment type="caution">
    <text evidence="4">The sequence shown here is derived from an EMBL/GenBank/DDBJ whole genome shotgun (WGS) entry which is preliminary data.</text>
</comment>
<organism evidence="4 5">
    <name type="scientific">Schaalia georgiae F0490</name>
    <dbReference type="NCBI Taxonomy" id="1125717"/>
    <lineage>
        <taxon>Bacteria</taxon>
        <taxon>Bacillati</taxon>
        <taxon>Actinomycetota</taxon>
        <taxon>Actinomycetes</taxon>
        <taxon>Actinomycetales</taxon>
        <taxon>Actinomycetaceae</taxon>
        <taxon>Schaalia</taxon>
    </lineage>
</organism>
<dbReference type="Proteomes" id="UP000004578">
    <property type="component" value="Unassembled WGS sequence"/>
</dbReference>
<dbReference type="PANTHER" id="PTHR10291">
    <property type="entry name" value="DEHYDRODOLICHYL DIPHOSPHATE SYNTHASE FAMILY MEMBER"/>
    <property type="match status" value="1"/>
</dbReference>
<dbReference type="GO" id="GO:0030145">
    <property type="term" value="F:manganese ion binding"/>
    <property type="evidence" value="ECO:0007669"/>
    <property type="project" value="TreeGrafter"/>
</dbReference>
<dbReference type="GO" id="GO:0000287">
    <property type="term" value="F:magnesium ion binding"/>
    <property type="evidence" value="ECO:0007669"/>
    <property type="project" value="UniProtKB-UniRule"/>
</dbReference>
<dbReference type="GO" id="GO:0005886">
    <property type="term" value="C:plasma membrane"/>
    <property type="evidence" value="ECO:0007669"/>
    <property type="project" value="TreeGrafter"/>
</dbReference>
<feature type="binding site" evidence="2">
    <location>
        <position position="104"/>
    </location>
    <ligand>
        <name>substrate</name>
    </ligand>
</feature>
<keyword evidence="2" id="KW-0460">Magnesium</keyword>
<dbReference type="PROSITE" id="PS01066">
    <property type="entry name" value="UPP_SYNTHASE"/>
    <property type="match status" value="1"/>
</dbReference>
<evidence type="ECO:0000256" key="2">
    <source>
        <dbReference type="HAMAP-Rule" id="MF_01139"/>
    </source>
</evidence>
<keyword evidence="1 2" id="KW-0808">Transferase</keyword>
<dbReference type="GO" id="GO:0008834">
    <property type="term" value="F:ditrans,polycis-undecaprenyl-diphosphate synthase [(2E,6E)-farnesyl-diphosphate specific] activity"/>
    <property type="evidence" value="ECO:0007669"/>
    <property type="project" value="TreeGrafter"/>
</dbReference>
<keyword evidence="5" id="KW-1185">Reference proteome</keyword>
<proteinExistence type="inferred from homology"/>
<protein>
    <recommendedName>
        <fullName evidence="2">Isoprenyl transferase</fullName>
        <ecNumber evidence="2">2.5.1.-</ecNumber>
    </recommendedName>
</protein>
<dbReference type="OrthoDB" id="4191603at2"/>
<feature type="binding site" evidence="2">
    <location>
        <position position="55"/>
    </location>
    <ligand>
        <name>Mg(2+)</name>
        <dbReference type="ChEBI" id="CHEBI:18420"/>
    </ligand>
</feature>
<dbReference type="PANTHER" id="PTHR10291:SF0">
    <property type="entry name" value="DEHYDRODOLICHYL DIPHOSPHATE SYNTHASE 2"/>
    <property type="match status" value="1"/>
</dbReference>
<feature type="binding site" evidence="2">
    <location>
        <position position="60"/>
    </location>
    <ligand>
        <name>substrate</name>
    </ligand>
</feature>
<evidence type="ECO:0000313" key="4">
    <source>
        <dbReference type="EMBL" id="EJF39240.1"/>
    </source>
</evidence>
<feature type="binding site" evidence="2">
    <location>
        <position position="106"/>
    </location>
    <ligand>
        <name>substrate</name>
    </ligand>
</feature>